<evidence type="ECO:0000313" key="3">
    <source>
        <dbReference type="Proteomes" id="UP000472755"/>
    </source>
</evidence>
<feature type="region of interest" description="Disordered" evidence="1">
    <location>
        <begin position="26"/>
        <end position="45"/>
    </location>
</feature>
<reference evidence="2 3" key="1">
    <citation type="journal article" date="2019" name="Nat. Med.">
        <title>A library of human gut bacterial isolates paired with longitudinal multiomics data enables mechanistic microbiome research.</title>
        <authorList>
            <person name="Poyet M."/>
            <person name="Groussin M."/>
            <person name="Gibbons S.M."/>
            <person name="Avila-Pacheco J."/>
            <person name="Jiang X."/>
            <person name="Kearney S.M."/>
            <person name="Perrotta A.R."/>
            <person name="Berdy B."/>
            <person name="Zhao S."/>
            <person name="Lieberman T.D."/>
            <person name="Swanson P.K."/>
            <person name="Smith M."/>
            <person name="Roesemann S."/>
            <person name="Alexander J.E."/>
            <person name="Rich S.A."/>
            <person name="Livny J."/>
            <person name="Vlamakis H."/>
            <person name="Clish C."/>
            <person name="Bullock K."/>
            <person name="Deik A."/>
            <person name="Scott J."/>
            <person name="Pierce K.A."/>
            <person name="Xavier R.J."/>
            <person name="Alm E.J."/>
        </authorList>
    </citation>
    <scope>NUCLEOTIDE SEQUENCE [LARGE SCALE GENOMIC DNA]</scope>
    <source>
        <strain evidence="2 3">BIOML-A4</strain>
    </source>
</reference>
<sequence length="101" mass="11717">MLKHFMNKHIRSPLYCKAGILPSNMPDMPVEKAQKPPKPHGRARHKNIISERFADVKFFLTNMPTLFIWPLTCGRNLLYDKKAAEPAACLLLWRNWQTQGT</sequence>
<protein>
    <submittedName>
        <fullName evidence="2">Uncharacterized protein</fullName>
    </submittedName>
</protein>
<proteinExistence type="predicted"/>
<name>A0A6L6LRQ6_9FIRM</name>
<dbReference type="Proteomes" id="UP000472755">
    <property type="component" value="Unassembled WGS sequence"/>
</dbReference>
<dbReference type="AlphaFoldDB" id="A0A6L6LRQ6"/>
<feature type="compositionally biased region" description="Basic residues" evidence="1">
    <location>
        <begin position="35"/>
        <end position="45"/>
    </location>
</feature>
<organism evidence="2 3">
    <name type="scientific">Ruthenibacterium lactatiformans</name>
    <dbReference type="NCBI Taxonomy" id="1550024"/>
    <lineage>
        <taxon>Bacteria</taxon>
        <taxon>Bacillati</taxon>
        <taxon>Bacillota</taxon>
        <taxon>Clostridia</taxon>
        <taxon>Eubacteriales</taxon>
        <taxon>Oscillospiraceae</taxon>
        <taxon>Ruthenibacterium</taxon>
    </lineage>
</organism>
<accession>A0A6L6LRQ6</accession>
<dbReference type="EMBL" id="WMZU01000012">
    <property type="protein sequence ID" value="MTS27400.1"/>
    <property type="molecule type" value="Genomic_DNA"/>
</dbReference>
<gene>
    <name evidence="2" type="ORF">GMD59_08875</name>
</gene>
<evidence type="ECO:0000313" key="2">
    <source>
        <dbReference type="EMBL" id="MTS27400.1"/>
    </source>
</evidence>
<comment type="caution">
    <text evidence="2">The sequence shown here is derived from an EMBL/GenBank/DDBJ whole genome shotgun (WGS) entry which is preliminary data.</text>
</comment>
<evidence type="ECO:0000256" key="1">
    <source>
        <dbReference type="SAM" id="MobiDB-lite"/>
    </source>
</evidence>